<dbReference type="SUPFAM" id="SSF53448">
    <property type="entry name" value="Nucleotide-diphospho-sugar transferases"/>
    <property type="match status" value="1"/>
</dbReference>
<feature type="transmembrane region" description="Helical" evidence="1">
    <location>
        <begin position="256"/>
        <end position="277"/>
    </location>
</feature>
<gene>
    <name evidence="2" type="ORF">L1F33_11940</name>
</gene>
<dbReference type="EMBL" id="CP092471">
    <property type="protein sequence ID" value="UVI38939.1"/>
    <property type="molecule type" value="Genomic_DNA"/>
</dbReference>
<dbReference type="RefSeq" id="WP_265558121.1">
    <property type="nucleotide sequence ID" value="NZ_CP092471.1"/>
</dbReference>
<keyword evidence="1" id="KW-0812">Transmembrane</keyword>
<evidence type="ECO:0000313" key="3">
    <source>
        <dbReference type="Proteomes" id="UP001065265"/>
    </source>
</evidence>
<feature type="transmembrane region" description="Helical" evidence="1">
    <location>
        <begin position="231"/>
        <end position="250"/>
    </location>
</feature>
<proteinExistence type="predicted"/>
<accession>A0ABY5SXJ1</accession>
<dbReference type="Proteomes" id="UP001065265">
    <property type="component" value="Chromosome"/>
</dbReference>
<feature type="transmembrane region" description="Helical" evidence="1">
    <location>
        <begin position="314"/>
        <end position="336"/>
    </location>
</feature>
<dbReference type="InterPro" id="IPR029044">
    <property type="entry name" value="Nucleotide-diphossugar_trans"/>
</dbReference>
<feature type="transmembrane region" description="Helical" evidence="1">
    <location>
        <begin position="348"/>
        <end position="377"/>
    </location>
</feature>
<organism evidence="2 3">
    <name type="scientific">Qipengyuania spongiae</name>
    <dbReference type="NCBI Taxonomy" id="2909673"/>
    <lineage>
        <taxon>Bacteria</taxon>
        <taxon>Pseudomonadati</taxon>
        <taxon>Pseudomonadota</taxon>
        <taxon>Alphaproteobacteria</taxon>
        <taxon>Sphingomonadales</taxon>
        <taxon>Erythrobacteraceae</taxon>
        <taxon>Qipengyuania</taxon>
    </lineage>
</organism>
<evidence type="ECO:0000256" key="1">
    <source>
        <dbReference type="SAM" id="Phobius"/>
    </source>
</evidence>
<keyword evidence="3" id="KW-1185">Reference proteome</keyword>
<name>A0ABY5SXJ1_9SPHN</name>
<sequence>MARSHETDRRHAMRRFLGRSVLSHQIDCAIALGCTSIYCLVDGVGQDIVNCQHRAERAGARFQTVGSTHSLAKLVRPDDKVIALADGLLVDPDILAEELDDDETVLTFPIDNVAGLGFERLDADRAWAGVLVVGGDKLETLTQLPPDADAASALVRIALQSGAATIPLDSAILTRGQWGATVREDGLAAREQAWIGRQVTPAGFAAPGNAVAERIGLRLARDIIGRRGERAPMVAALCFGLLSGLAAILGKPIVGLALALPMMFTIPIAAVIEKVSLLGKTEGALPTGLRILMVAADFLIIALVALALPPVGAFAWLRLFVPVVLILALHNGARFAPPAIRLLCADRIVLLAILVFGAITGILLPLAAGLAVLVLLATMARRITAD</sequence>
<keyword evidence="1" id="KW-0472">Membrane</keyword>
<evidence type="ECO:0000313" key="2">
    <source>
        <dbReference type="EMBL" id="UVI38939.1"/>
    </source>
</evidence>
<reference evidence="2" key="1">
    <citation type="submission" date="2022-02" db="EMBL/GenBank/DDBJ databases">
        <title>Qipengyuania spongiae sp. nov., isolated from marine sponge.</title>
        <authorList>
            <person name="Li Z."/>
            <person name="Zhang M."/>
        </authorList>
    </citation>
    <scope>NUCLEOTIDE SEQUENCE</scope>
    <source>
        <strain evidence="2">PHS-Z21</strain>
    </source>
</reference>
<protein>
    <submittedName>
        <fullName evidence="2">Uncharacterized protein</fullName>
    </submittedName>
</protein>
<feature type="transmembrane region" description="Helical" evidence="1">
    <location>
        <begin position="289"/>
        <end position="308"/>
    </location>
</feature>
<keyword evidence="1" id="KW-1133">Transmembrane helix</keyword>